<dbReference type="EMBL" id="QRLR01000002">
    <property type="protein sequence ID" value="RHJ23749.1"/>
    <property type="molecule type" value="Genomic_DNA"/>
</dbReference>
<dbReference type="AlphaFoldDB" id="A0A0E2ZBF1"/>
<evidence type="ECO:0000259" key="3">
    <source>
        <dbReference type="Pfam" id="PF13828"/>
    </source>
</evidence>
<proteinExistence type="predicted"/>
<name>A0A0E2ZBF1_BIFBI</name>
<feature type="transmembrane region" description="Helical" evidence="2">
    <location>
        <begin position="132"/>
        <end position="153"/>
    </location>
</feature>
<protein>
    <submittedName>
        <fullName evidence="4">DUF4190 domain-containing protein</fullName>
    </submittedName>
</protein>
<gene>
    <name evidence="4" type="ORF">DW137_03735</name>
</gene>
<comment type="caution">
    <text evidence="4">The sequence shown here is derived from an EMBL/GenBank/DDBJ whole genome shotgun (WGS) entry which is preliminary data.</text>
</comment>
<feature type="compositionally biased region" description="Low complexity" evidence="1">
    <location>
        <begin position="56"/>
        <end position="87"/>
    </location>
</feature>
<keyword evidence="2" id="KW-0472">Membrane</keyword>
<keyword evidence="2" id="KW-1133">Transmembrane helix</keyword>
<dbReference type="GeneID" id="93093014"/>
<feature type="region of interest" description="Disordered" evidence="1">
    <location>
        <begin position="1"/>
        <end position="87"/>
    </location>
</feature>
<evidence type="ECO:0000313" key="4">
    <source>
        <dbReference type="EMBL" id="RHJ23749.1"/>
    </source>
</evidence>
<keyword evidence="2" id="KW-0812">Transmembrane</keyword>
<reference evidence="4 5" key="1">
    <citation type="submission" date="2018-08" db="EMBL/GenBank/DDBJ databases">
        <title>A genome reference for cultivated species of the human gut microbiota.</title>
        <authorList>
            <person name="Zou Y."/>
            <person name="Xue W."/>
            <person name="Luo G."/>
        </authorList>
    </citation>
    <scope>NUCLEOTIDE SEQUENCE [LARGE SCALE GENOMIC DNA]</scope>
    <source>
        <strain evidence="4 5">AM12-10</strain>
    </source>
</reference>
<dbReference type="Proteomes" id="UP000283727">
    <property type="component" value="Unassembled WGS sequence"/>
</dbReference>
<evidence type="ECO:0000313" key="5">
    <source>
        <dbReference type="Proteomes" id="UP000283727"/>
    </source>
</evidence>
<sequence length="235" mass="24576">MSSNTPSAMPTDGNDGQVPTQAGYEQAGDGSWAPGAGAADGQVPPYGQGEYGQTGYGRPDYGQAGYSGQPGYGQPQHSQTGSYGAPGYGAQQPQYGAPYGAAQYPPYPPYGANPYGVPAYYAPNDRWNTMSIVGFVLSFVFCPAGLILSIIALRQINRTQERGKAFAIAGIVISAIAIVIVIITIIFAIAVGVYMVNHPETWNGSYCINGDCVYKDYGDSAFTSLAIMPLAALIG</sequence>
<evidence type="ECO:0000256" key="1">
    <source>
        <dbReference type="SAM" id="MobiDB-lite"/>
    </source>
</evidence>
<evidence type="ECO:0000256" key="2">
    <source>
        <dbReference type="SAM" id="Phobius"/>
    </source>
</evidence>
<dbReference type="RefSeq" id="WP_003819800.1">
    <property type="nucleotide sequence ID" value="NZ_AP031420.1"/>
</dbReference>
<feature type="domain" description="DUF4190" evidence="3">
    <location>
        <begin position="130"/>
        <end position="183"/>
    </location>
</feature>
<dbReference type="Pfam" id="PF13828">
    <property type="entry name" value="DUF4190"/>
    <property type="match status" value="1"/>
</dbReference>
<organism evidence="4 5">
    <name type="scientific">Bifidobacterium bifidum</name>
    <dbReference type="NCBI Taxonomy" id="1681"/>
    <lineage>
        <taxon>Bacteria</taxon>
        <taxon>Bacillati</taxon>
        <taxon>Actinomycetota</taxon>
        <taxon>Actinomycetes</taxon>
        <taxon>Bifidobacteriales</taxon>
        <taxon>Bifidobacteriaceae</taxon>
        <taxon>Bifidobacterium</taxon>
    </lineage>
</organism>
<accession>A0A0E2ZBF1</accession>
<feature type="transmembrane region" description="Helical" evidence="2">
    <location>
        <begin position="165"/>
        <end position="196"/>
    </location>
</feature>
<dbReference type="InterPro" id="IPR025241">
    <property type="entry name" value="DUF4190"/>
</dbReference>